<protein>
    <submittedName>
        <fullName evidence="2">Uncharacterized protein</fullName>
    </submittedName>
</protein>
<dbReference type="Proteomes" id="UP000800035">
    <property type="component" value="Unassembled WGS sequence"/>
</dbReference>
<dbReference type="EMBL" id="ML976978">
    <property type="protein sequence ID" value="KAF1962811.1"/>
    <property type="molecule type" value="Genomic_DNA"/>
</dbReference>
<evidence type="ECO:0000313" key="3">
    <source>
        <dbReference type="Proteomes" id="UP000800035"/>
    </source>
</evidence>
<organism evidence="2 3">
    <name type="scientific">Byssothecium circinans</name>
    <dbReference type="NCBI Taxonomy" id="147558"/>
    <lineage>
        <taxon>Eukaryota</taxon>
        <taxon>Fungi</taxon>
        <taxon>Dikarya</taxon>
        <taxon>Ascomycota</taxon>
        <taxon>Pezizomycotina</taxon>
        <taxon>Dothideomycetes</taxon>
        <taxon>Pleosporomycetidae</taxon>
        <taxon>Pleosporales</taxon>
        <taxon>Massarineae</taxon>
        <taxon>Massarinaceae</taxon>
        <taxon>Byssothecium</taxon>
    </lineage>
</organism>
<evidence type="ECO:0000313" key="2">
    <source>
        <dbReference type="EMBL" id="KAF1962811.1"/>
    </source>
</evidence>
<sequence>MTAPQKHSGAFAHARSEGESEGDETMVDSIEGDVGAVELQADTPGLPKDTSLLLATEDEWLAANHKVKARHDYTITDIDDRLPYRQGWPVLPVLPVTTKRGNIPKALSASSEHVANMTQIVELHKLPFQNIEVVHRHNPTLPISKSTLTLCILANSSTSSTTAHWAPTIRALRSYITSQTSAVTLAIEIIDARIFSGIFTLPILAFETALAKTVAKKRRGVANILDDAGVEWTSLEFWWRGLESPQRSVWWCEGGVLDAVRKKMGGVWKVELCWRKVVKY</sequence>
<gene>
    <name evidence="2" type="ORF">CC80DRAFT_541961</name>
</gene>
<dbReference type="AlphaFoldDB" id="A0A6A5UD19"/>
<dbReference type="OrthoDB" id="5351220at2759"/>
<feature type="region of interest" description="Disordered" evidence="1">
    <location>
        <begin position="1"/>
        <end position="25"/>
    </location>
</feature>
<keyword evidence="3" id="KW-1185">Reference proteome</keyword>
<name>A0A6A5UD19_9PLEO</name>
<reference evidence="2" key="1">
    <citation type="journal article" date="2020" name="Stud. Mycol.">
        <title>101 Dothideomycetes genomes: a test case for predicting lifestyles and emergence of pathogens.</title>
        <authorList>
            <person name="Haridas S."/>
            <person name="Albert R."/>
            <person name="Binder M."/>
            <person name="Bloem J."/>
            <person name="Labutti K."/>
            <person name="Salamov A."/>
            <person name="Andreopoulos B."/>
            <person name="Baker S."/>
            <person name="Barry K."/>
            <person name="Bills G."/>
            <person name="Bluhm B."/>
            <person name="Cannon C."/>
            <person name="Castanera R."/>
            <person name="Culley D."/>
            <person name="Daum C."/>
            <person name="Ezra D."/>
            <person name="Gonzalez J."/>
            <person name="Henrissat B."/>
            <person name="Kuo A."/>
            <person name="Liang C."/>
            <person name="Lipzen A."/>
            <person name="Lutzoni F."/>
            <person name="Magnuson J."/>
            <person name="Mondo S."/>
            <person name="Nolan M."/>
            <person name="Ohm R."/>
            <person name="Pangilinan J."/>
            <person name="Park H.-J."/>
            <person name="Ramirez L."/>
            <person name="Alfaro M."/>
            <person name="Sun H."/>
            <person name="Tritt A."/>
            <person name="Yoshinaga Y."/>
            <person name="Zwiers L.-H."/>
            <person name="Turgeon B."/>
            <person name="Goodwin S."/>
            <person name="Spatafora J."/>
            <person name="Crous P."/>
            <person name="Grigoriev I."/>
        </authorList>
    </citation>
    <scope>NUCLEOTIDE SEQUENCE</scope>
    <source>
        <strain evidence="2">CBS 675.92</strain>
    </source>
</reference>
<evidence type="ECO:0000256" key="1">
    <source>
        <dbReference type="SAM" id="MobiDB-lite"/>
    </source>
</evidence>
<accession>A0A6A5UD19</accession>
<proteinExistence type="predicted"/>